<keyword evidence="6" id="KW-1185">Reference proteome</keyword>
<evidence type="ECO:0000256" key="3">
    <source>
        <dbReference type="RuleBase" id="RU366015"/>
    </source>
</evidence>
<dbReference type="EMBL" id="CM017883">
    <property type="protein sequence ID" value="KAG1365060.1"/>
    <property type="molecule type" value="Genomic_DNA"/>
</dbReference>
<evidence type="ECO:0000313" key="6">
    <source>
        <dbReference type="Proteomes" id="UP000797356"/>
    </source>
</evidence>
<dbReference type="GO" id="GO:0030145">
    <property type="term" value="F:manganese ion binding"/>
    <property type="evidence" value="ECO:0007669"/>
    <property type="project" value="UniProtKB-UniRule"/>
</dbReference>
<feature type="transmembrane region" description="Helical" evidence="4">
    <location>
        <begin position="20"/>
        <end position="41"/>
    </location>
</feature>
<evidence type="ECO:0000256" key="1">
    <source>
        <dbReference type="PIRSR" id="PIRSR601929-1"/>
    </source>
</evidence>
<comment type="caution">
    <text evidence="5">The sequence shown here is derived from an EMBL/GenBank/DDBJ whole genome shotgun (WGS) entry which is preliminary data.</text>
</comment>
<dbReference type="AlphaFoldDB" id="A0A8K0NA88"/>
<dbReference type="PANTHER" id="PTHR31238">
    <property type="entry name" value="GERMIN-LIKE PROTEIN SUBFAMILY 3 MEMBER 3"/>
    <property type="match status" value="1"/>
</dbReference>
<keyword evidence="3" id="KW-0964">Secreted</keyword>
<evidence type="ECO:0000256" key="4">
    <source>
        <dbReference type="SAM" id="Phobius"/>
    </source>
</evidence>
<keyword evidence="3" id="KW-0052">Apoplast</keyword>
<proteinExistence type="inferred from homology"/>
<protein>
    <recommendedName>
        <fullName evidence="3">Germin-like protein</fullName>
    </recommendedName>
</protein>
<feature type="binding site" evidence="1">
    <location>
        <position position="16"/>
    </location>
    <ligand>
        <name>oxalate</name>
        <dbReference type="ChEBI" id="CHEBI:30623"/>
    </ligand>
</feature>
<gene>
    <name evidence="5" type="ORF">COCNU_12G000600</name>
</gene>
<dbReference type="PRINTS" id="PR00325">
    <property type="entry name" value="GERMIN"/>
</dbReference>
<keyword evidence="1 3" id="KW-0464">Manganese</keyword>
<reference evidence="5" key="1">
    <citation type="journal article" date="2017" name="Gigascience">
        <title>The genome draft of coconut (Cocos nucifera).</title>
        <authorList>
            <person name="Xiao Y."/>
            <person name="Xu P."/>
            <person name="Fan H."/>
            <person name="Baudouin L."/>
            <person name="Xia W."/>
            <person name="Bocs S."/>
            <person name="Xu J."/>
            <person name="Li Q."/>
            <person name="Guo A."/>
            <person name="Zhou L."/>
            <person name="Li J."/>
            <person name="Wu Y."/>
            <person name="Ma Z."/>
            <person name="Armero A."/>
            <person name="Issali A.E."/>
            <person name="Liu N."/>
            <person name="Peng M."/>
            <person name="Yang Y."/>
        </authorList>
    </citation>
    <scope>NUCLEOTIDE SEQUENCE</scope>
    <source>
        <tissue evidence="5">Spear leaf of Hainan Tall coconut</tissue>
    </source>
</reference>
<keyword evidence="4" id="KW-1133">Transmembrane helix</keyword>
<feature type="binding site" evidence="2">
    <location>
        <position position="63"/>
    </location>
    <ligand>
        <name>Mn(2+)</name>
        <dbReference type="ChEBI" id="CHEBI:29035"/>
    </ligand>
</feature>
<sequence length="100" mass="10821">MQSYNMLLGVSMQHTHPRSAYLVFVVGGWLVIVLIGSNNTLFAQVVRLFELDTCLFLLKGLVHFQLIKGAKYLANAMAAFGNANAGTMVMPVTLFGGGVD</sequence>
<keyword evidence="4" id="KW-0472">Membrane</keyword>
<accession>A0A8K0NA88</accession>
<dbReference type="InterPro" id="IPR014710">
    <property type="entry name" value="RmlC-like_jellyroll"/>
</dbReference>
<evidence type="ECO:0000256" key="2">
    <source>
        <dbReference type="PIRSR" id="PIRSR601929-2"/>
    </source>
</evidence>
<feature type="binding site" evidence="2">
    <location>
        <position position="16"/>
    </location>
    <ligand>
        <name>Mn(2+)</name>
        <dbReference type="ChEBI" id="CHEBI:29035"/>
    </ligand>
</feature>
<organism evidence="5 6">
    <name type="scientific">Cocos nucifera</name>
    <name type="common">Coconut palm</name>
    <dbReference type="NCBI Taxonomy" id="13894"/>
    <lineage>
        <taxon>Eukaryota</taxon>
        <taxon>Viridiplantae</taxon>
        <taxon>Streptophyta</taxon>
        <taxon>Embryophyta</taxon>
        <taxon>Tracheophyta</taxon>
        <taxon>Spermatophyta</taxon>
        <taxon>Magnoliopsida</taxon>
        <taxon>Liliopsida</taxon>
        <taxon>Arecaceae</taxon>
        <taxon>Arecoideae</taxon>
        <taxon>Cocoseae</taxon>
        <taxon>Attaleinae</taxon>
        <taxon>Cocos</taxon>
    </lineage>
</organism>
<dbReference type="GO" id="GO:0048046">
    <property type="term" value="C:apoplast"/>
    <property type="evidence" value="ECO:0007669"/>
    <property type="project" value="UniProtKB-SubCell"/>
</dbReference>
<evidence type="ECO:0000313" key="5">
    <source>
        <dbReference type="EMBL" id="KAG1365060.1"/>
    </source>
</evidence>
<dbReference type="InterPro" id="IPR001929">
    <property type="entry name" value="Germin"/>
</dbReference>
<name>A0A8K0NA88_COCNU</name>
<reference evidence="5" key="2">
    <citation type="submission" date="2019-07" db="EMBL/GenBank/DDBJ databases">
        <authorList>
            <person name="Yang Y."/>
            <person name="Bocs S."/>
            <person name="Baudouin L."/>
        </authorList>
    </citation>
    <scope>NUCLEOTIDE SEQUENCE</scope>
    <source>
        <tissue evidence="5">Spear leaf of Hainan Tall coconut</tissue>
    </source>
</reference>
<comment type="subcellular location">
    <subcellularLocation>
        <location evidence="3">Secreted</location>
        <location evidence="3">Extracellular space</location>
        <location evidence="3">Apoplast</location>
    </subcellularLocation>
</comment>
<keyword evidence="1 3" id="KW-0479">Metal-binding</keyword>
<dbReference type="Proteomes" id="UP000797356">
    <property type="component" value="Chromosome 12"/>
</dbReference>
<feature type="binding site" evidence="2">
    <location>
        <position position="14"/>
    </location>
    <ligand>
        <name>Mn(2+)</name>
        <dbReference type="ChEBI" id="CHEBI:29035"/>
    </ligand>
</feature>
<comment type="similarity">
    <text evidence="3">Belongs to the germin family.</text>
</comment>
<dbReference type="Gene3D" id="2.60.120.10">
    <property type="entry name" value="Jelly Rolls"/>
    <property type="match status" value="1"/>
</dbReference>
<keyword evidence="4" id="KW-0812">Transmembrane</keyword>